<dbReference type="Proteomes" id="UP000261174">
    <property type="component" value="Unassembled WGS sequence"/>
</dbReference>
<comment type="caution">
    <text evidence="2">The sequence shown here is derived from an EMBL/GenBank/DDBJ whole genome shotgun (WGS) entry which is preliminary data.</text>
</comment>
<name>A0A3E1NYQ8_9BACT</name>
<evidence type="ECO:0000313" key="2">
    <source>
        <dbReference type="EMBL" id="RFM33052.1"/>
    </source>
</evidence>
<accession>A0A3E1NYQ8</accession>
<evidence type="ECO:0000256" key="1">
    <source>
        <dbReference type="SAM" id="Coils"/>
    </source>
</evidence>
<proteinExistence type="predicted"/>
<feature type="coiled-coil region" evidence="1">
    <location>
        <begin position="58"/>
        <end position="122"/>
    </location>
</feature>
<dbReference type="AlphaFoldDB" id="A0A3E1NYQ8"/>
<gene>
    <name evidence="2" type="ORF">DXN04_21730</name>
</gene>
<reference evidence="2 3" key="1">
    <citation type="submission" date="2018-08" db="EMBL/GenBank/DDBJ databases">
        <title>Chitinophaga sp. K20C18050901, a novel bacterium isolated from forest soil.</title>
        <authorList>
            <person name="Wang C."/>
        </authorList>
    </citation>
    <scope>NUCLEOTIDE SEQUENCE [LARGE SCALE GENOMIC DNA]</scope>
    <source>
        <strain evidence="2 3">K20C18050901</strain>
    </source>
</reference>
<dbReference type="EMBL" id="QTJV01000008">
    <property type="protein sequence ID" value="RFM33052.1"/>
    <property type="molecule type" value="Genomic_DNA"/>
</dbReference>
<dbReference type="RefSeq" id="WP_116855485.1">
    <property type="nucleotide sequence ID" value="NZ_QTJV01000008.1"/>
</dbReference>
<evidence type="ECO:0000313" key="3">
    <source>
        <dbReference type="Proteomes" id="UP000261174"/>
    </source>
</evidence>
<sequence>MSSPIGKWVADNLIAALVLLLSFAGNLYQCNQNKISVARADREEKRAVALQQQKSDFIDGLNKQVSDIDQEIARIRENIRLLNLQRIPTDGYSSFDNSYEAIRASEDTIAELAANRQLLKGQIAEMIK</sequence>
<protein>
    <submittedName>
        <fullName evidence="2">Uncharacterized protein</fullName>
    </submittedName>
</protein>
<keyword evidence="3" id="KW-1185">Reference proteome</keyword>
<keyword evidence="1" id="KW-0175">Coiled coil</keyword>
<organism evidence="2 3">
    <name type="scientific">Chitinophaga silvisoli</name>
    <dbReference type="NCBI Taxonomy" id="2291814"/>
    <lineage>
        <taxon>Bacteria</taxon>
        <taxon>Pseudomonadati</taxon>
        <taxon>Bacteroidota</taxon>
        <taxon>Chitinophagia</taxon>
        <taxon>Chitinophagales</taxon>
        <taxon>Chitinophagaceae</taxon>
        <taxon>Chitinophaga</taxon>
    </lineage>
</organism>